<evidence type="ECO:0000256" key="6">
    <source>
        <dbReference type="ARBA" id="ARBA00023118"/>
    </source>
</evidence>
<comment type="similarity">
    <text evidence="10">Belongs to the CRISPR-associated endonuclease Cas1 family.</text>
</comment>
<keyword evidence="8 10" id="KW-0464">Manganese</keyword>
<keyword evidence="3 10" id="KW-0255">Endonuclease</keyword>
<dbReference type="RefSeq" id="WP_207153683.1">
    <property type="nucleotide sequence ID" value="NZ_AP024484.1"/>
</dbReference>
<keyword evidence="4 10" id="KW-0378">Hydrolase</keyword>
<dbReference type="InterPro" id="IPR019855">
    <property type="entry name" value="CRISPR-assoc_Cas1_NMENI"/>
</dbReference>
<protein>
    <recommendedName>
        <fullName evidence="10">CRISPR-associated endonuclease Cas1</fullName>
        <ecNumber evidence="10">3.1.-.-</ecNumber>
    </recommendedName>
</protein>
<dbReference type="GO" id="GO:0004519">
    <property type="term" value="F:endonuclease activity"/>
    <property type="evidence" value="ECO:0007669"/>
    <property type="project" value="UniProtKB-KW"/>
</dbReference>
<organism evidence="11 12">
    <name type="scientific">Prevotella herbatica</name>
    <dbReference type="NCBI Taxonomy" id="2801997"/>
    <lineage>
        <taxon>Bacteria</taxon>
        <taxon>Pseudomonadati</taxon>
        <taxon>Bacteroidota</taxon>
        <taxon>Bacteroidia</taxon>
        <taxon>Bacteroidales</taxon>
        <taxon>Prevotellaceae</taxon>
        <taxon>Prevotella</taxon>
    </lineage>
</organism>
<dbReference type="HAMAP" id="MF_01470">
    <property type="entry name" value="Cas1"/>
    <property type="match status" value="1"/>
</dbReference>
<dbReference type="Gene3D" id="1.20.120.920">
    <property type="entry name" value="CRISPR-associated endonuclease Cas1, C-terminal domain"/>
    <property type="match status" value="1"/>
</dbReference>
<dbReference type="EMBL" id="AP024484">
    <property type="protein sequence ID" value="BCS86091.1"/>
    <property type="molecule type" value="Genomic_DNA"/>
</dbReference>
<keyword evidence="5 10" id="KW-0460">Magnesium</keyword>
<evidence type="ECO:0000256" key="8">
    <source>
        <dbReference type="ARBA" id="ARBA00023211"/>
    </source>
</evidence>
<evidence type="ECO:0000256" key="10">
    <source>
        <dbReference type="HAMAP-Rule" id="MF_01470"/>
    </source>
</evidence>
<dbReference type="InterPro" id="IPR042206">
    <property type="entry name" value="CRISPR-assoc_Cas1_C"/>
</dbReference>
<comment type="subunit">
    <text evidence="9 10">Homodimer, forms a heterotetramer with a Cas2 homodimer.</text>
</comment>
<evidence type="ECO:0000256" key="4">
    <source>
        <dbReference type="ARBA" id="ARBA00022801"/>
    </source>
</evidence>
<proteinExistence type="inferred from homology"/>
<dbReference type="InterPro" id="IPR050646">
    <property type="entry name" value="Cas1"/>
</dbReference>
<dbReference type="Gene3D" id="3.100.10.20">
    <property type="entry name" value="CRISPR-associated endonuclease Cas1, N-terminal domain"/>
    <property type="match status" value="1"/>
</dbReference>
<keyword evidence="1 10" id="KW-0540">Nuclease</keyword>
<dbReference type="PANTHER" id="PTHR34353">
    <property type="entry name" value="CRISPR-ASSOCIATED ENDONUCLEASE CAS1 1"/>
    <property type="match status" value="1"/>
</dbReference>
<name>A0ABM7NZY6_9BACT</name>
<dbReference type="PANTHER" id="PTHR34353:SF2">
    <property type="entry name" value="CRISPR-ASSOCIATED ENDONUCLEASE CAS1 1"/>
    <property type="match status" value="1"/>
</dbReference>
<evidence type="ECO:0000256" key="2">
    <source>
        <dbReference type="ARBA" id="ARBA00022723"/>
    </source>
</evidence>
<accession>A0ABM7NZY6</accession>
<reference evidence="11 12" key="1">
    <citation type="journal article" date="2022" name="Int. J. Syst. Evol. Microbiol.">
        <title>Prevotella herbatica sp. nov., a plant polysaccharide-decomposing anaerobic bacterium isolated from a methanogenic reactor.</title>
        <authorList>
            <person name="Uek A."/>
            <person name="Tonouchi A."/>
            <person name="Kaku N."/>
            <person name="Ueki K."/>
        </authorList>
    </citation>
    <scope>NUCLEOTIDE SEQUENCE [LARGE SCALE GENOMIC DNA]</scope>
    <source>
        <strain evidence="11 12">WR041</strain>
    </source>
</reference>
<sequence length="316" mass="35448">MIKKTLYFGNPAYLSLTNKQLVVKLPEVENANNLPEPIRKESVRTIPIEDIGIIILDHQRITITQGLIAALLENNAALISCSDKRMPTGMLLPLQGNTIHSERFRQQIDATVPLKKQLWQQTIKAKIENQAAILSQHTLKSVARMYVMAKDVKSGDPDNYEAQAAVYYWRNVFADMPDFIRDPDGTPPNNLLNYGYAILRATVARALVASGLLPVEGIHHHNRYNAYCLADDIMEPYRPYVDKLVIEIISKYAEIPDVLTVDMKSDLLSIPIIDVMIGGKKRPLMVAISETTSSLAKCFSGELRKISYPNAFISKI</sequence>
<dbReference type="InterPro" id="IPR042211">
    <property type="entry name" value="CRISPR-assoc_Cas1_N"/>
</dbReference>
<dbReference type="Pfam" id="PF01867">
    <property type="entry name" value="Cas_Cas1"/>
    <property type="match status" value="1"/>
</dbReference>
<keyword evidence="2 10" id="KW-0479">Metal-binding</keyword>
<evidence type="ECO:0000313" key="12">
    <source>
        <dbReference type="Proteomes" id="UP001319045"/>
    </source>
</evidence>
<comment type="cofactor">
    <cofactor evidence="10">
        <name>Mg(2+)</name>
        <dbReference type="ChEBI" id="CHEBI:18420"/>
    </cofactor>
    <cofactor evidence="10">
        <name>Mn(2+)</name>
        <dbReference type="ChEBI" id="CHEBI:29035"/>
    </cofactor>
</comment>
<dbReference type="NCBIfam" id="TIGR03639">
    <property type="entry name" value="cas1_NMENI"/>
    <property type="match status" value="1"/>
</dbReference>
<evidence type="ECO:0000256" key="9">
    <source>
        <dbReference type="ARBA" id="ARBA00038592"/>
    </source>
</evidence>
<evidence type="ECO:0000256" key="3">
    <source>
        <dbReference type="ARBA" id="ARBA00022759"/>
    </source>
</evidence>
<feature type="binding site" evidence="10">
    <location>
        <position position="220"/>
    </location>
    <ligand>
        <name>Mn(2+)</name>
        <dbReference type="ChEBI" id="CHEBI:29035"/>
    </ligand>
</feature>
<keyword evidence="12" id="KW-1185">Reference proteome</keyword>
<gene>
    <name evidence="11" type="primary">cas1_2</name>
    <name evidence="10" type="synonym">cas1</name>
    <name evidence="11" type="ORF">prwr041_19840</name>
</gene>
<dbReference type="EC" id="3.1.-.-" evidence="10"/>
<evidence type="ECO:0000256" key="5">
    <source>
        <dbReference type="ARBA" id="ARBA00022842"/>
    </source>
</evidence>
<dbReference type="NCBIfam" id="TIGR00287">
    <property type="entry name" value="cas1"/>
    <property type="match status" value="1"/>
</dbReference>
<comment type="function">
    <text evidence="10">CRISPR (clustered regularly interspaced short palindromic repeat), is an adaptive immune system that provides protection against mobile genetic elements (viruses, transposable elements and conjugative plasmids). CRISPR clusters contain spacers, sequences complementary to antecedent mobile elements, and target invading nucleic acids. CRISPR clusters are transcribed and processed into CRISPR RNA (crRNA). Acts as a dsDNA endonuclease. Involved in the integration of spacer DNA into the CRISPR cassette.</text>
</comment>
<evidence type="ECO:0000256" key="7">
    <source>
        <dbReference type="ARBA" id="ARBA00023125"/>
    </source>
</evidence>
<keyword evidence="6 10" id="KW-0051">Antiviral defense</keyword>
<feature type="binding site" evidence="10">
    <location>
        <position position="161"/>
    </location>
    <ligand>
        <name>Mn(2+)</name>
        <dbReference type="ChEBI" id="CHEBI:29035"/>
    </ligand>
</feature>
<dbReference type="InterPro" id="IPR002729">
    <property type="entry name" value="CRISPR-assoc_Cas1"/>
</dbReference>
<dbReference type="Proteomes" id="UP001319045">
    <property type="component" value="Chromosome"/>
</dbReference>
<evidence type="ECO:0000256" key="1">
    <source>
        <dbReference type="ARBA" id="ARBA00022722"/>
    </source>
</evidence>
<keyword evidence="7 10" id="KW-0238">DNA-binding</keyword>
<feature type="binding site" evidence="10">
    <location>
        <position position="235"/>
    </location>
    <ligand>
        <name>Mn(2+)</name>
        <dbReference type="ChEBI" id="CHEBI:29035"/>
    </ligand>
</feature>
<evidence type="ECO:0000313" key="11">
    <source>
        <dbReference type="EMBL" id="BCS86091.1"/>
    </source>
</evidence>